<accession>A0ACB8RMQ9</accession>
<name>A0ACB8RMQ9_9AGAM</name>
<comment type="caution">
    <text evidence="1">The sequence shown here is derived from an EMBL/GenBank/DDBJ whole genome shotgun (WGS) entry which is preliminary data.</text>
</comment>
<reference evidence="1" key="2">
    <citation type="journal article" date="2022" name="New Phytol.">
        <title>Evolutionary transition to the ectomycorrhizal habit in the genomes of a hyperdiverse lineage of mushroom-forming fungi.</title>
        <authorList>
            <person name="Looney B."/>
            <person name="Miyauchi S."/>
            <person name="Morin E."/>
            <person name="Drula E."/>
            <person name="Courty P.E."/>
            <person name="Kohler A."/>
            <person name="Kuo A."/>
            <person name="LaButti K."/>
            <person name="Pangilinan J."/>
            <person name="Lipzen A."/>
            <person name="Riley R."/>
            <person name="Andreopoulos W."/>
            <person name="He G."/>
            <person name="Johnson J."/>
            <person name="Nolan M."/>
            <person name="Tritt A."/>
            <person name="Barry K.W."/>
            <person name="Grigoriev I.V."/>
            <person name="Nagy L.G."/>
            <person name="Hibbett D."/>
            <person name="Henrissat B."/>
            <person name="Matheny P.B."/>
            <person name="Labbe J."/>
            <person name="Martin F.M."/>
        </authorList>
    </citation>
    <scope>NUCLEOTIDE SEQUENCE</scope>
    <source>
        <strain evidence="1">FP105234-sp</strain>
    </source>
</reference>
<evidence type="ECO:0000313" key="2">
    <source>
        <dbReference type="Proteomes" id="UP000814033"/>
    </source>
</evidence>
<protein>
    <submittedName>
        <fullName evidence="1">Uncharacterized protein</fullName>
    </submittedName>
</protein>
<proteinExistence type="predicted"/>
<organism evidence="1 2">
    <name type="scientific">Auriscalpium vulgare</name>
    <dbReference type="NCBI Taxonomy" id="40419"/>
    <lineage>
        <taxon>Eukaryota</taxon>
        <taxon>Fungi</taxon>
        <taxon>Dikarya</taxon>
        <taxon>Basidiomycota</taxon>
        <taxon>Agaricomycotina</taxon>
        <taxon>Agaricomycetes</taxon>
        <taxon>Russulales</taxon>
        <taxon>Auriscalpiaceae</taxon>
        <taxon>Auriscalpium</taxon>
    </lineage>
</organism>
<dbReference type="EMBL" id="MU275954">
    <property type="protein sequence ID" value="KAI0045335.1"/>
    <property type="molecule type" value="Genomic_DNA"/>
</dbReference>
<evidence type="ECO:0000313" key="1">
    <source>
        <dbReference type="EMBL" id="KAI0045335.1"/>
    </source>
</evidence>
<sequence length="185" mass="20799">MNPCLVLILERCTDLTDSSHPHRAHQLRQVMGHIPHSTHPTAVGLQNIDQHDKSIRDLEPSPILHAFLRSPRLCPSGGATKSLKIAGQQGLLVLLSCPLQSWRSPTSQDDRHTHGRRHGRAWPIMRPGSCRCLRCSQSITLTIRTSPRPQSTRAVHLRRVLDMPIVDLLRSISATARTQIDEHRD</sequence>
<keyword evidence="2" id="KW-1185">Reference proteome</keyword>
<reference evidence="1" key="1">
    <citation type="submission" date="2021-02" db="EMBL/GenBank/DDBJ databases">
        <authorList>
            <consortium name="DOE Joint Genome Institute"/>
            <person name="Ahrendt S."/>
            <person name="Looney B.P."/>
            <person name="Miyauchi S."/>
            <person name="Morin E."/>
            <person name="Drula E."/>
            <person name="Courty P.E."/>
            <person name="Chicoki N."/>
            <person name="Fauchery L."/>
            <person name="Kohler A."/>
            <person name="Kuo A."/>
            <person name="Labutti K."/>
            <person name="Pangilinan J."/>
            <person name="Lipzen A."/>
            <person name="Riley R."/>
            <person name="Andreopoulos W."/>
            <person name="He G."/>
            <person name="Johnson J."/>
            <person name="Barry K.W."/>
            <person name="Grigoriev I.V."/>
            <person name="Nagy L."/>
            <person name="Hibbett D."/>
            <person name="Henrissat B."/>
            <person name="Matheny P.B."/>
            <person name="Labbe J."/>
            <person name="Martin F."/>
        </authorList>
    </citation>
    <scope>NUCLEOTIDE SEQUENCE</scope>
    <source>
        <strain evidence="1">FP105234-sp</strain>
    </source>
</reference>
<dbReference type="Proteomes" id="UP000814033">
    <property type="component" value="Unassembled WGS sequence"/>
</dbReference>
<gene>
    <name evidence="1" type="ORF">FA95DRAFT_128790</name>
</gene>